<dbReference type="Gene3D" id="2.40.50.140">
    <property type="entry name" value="Nucleic acid-binding proteins"/>
    <property type="match status" value="1"/>
</dbReference>
<protein>
    <submittedName>
        <fullName evidence="5">Single-stranded DNA-binding</fullName>
    </submittedName>
</protein>
<dbReference type="CDD" id="cd04496">
    <property type="entry name" value="SSB_OBF"/>
    <property type="match status" value="1"/>
</dbReference>
<dbReference type="EMBL" id="LHPF02000009">
    <property type="protein sequence ID" value="PSC72900.1"/>
    <property type="molecule type" value="Genomic_DNA"/>
</dbReference>
<dbReference type="InterPro" id="IPR012340">
    <property type="entry name" value="NA-bd_OB-fold"/>
</dbReference>
<evidence type="ECO:0000259" key="4">
    <source>
        <dbReference type="Pfam" id="PF14493"/>
    </source>
</evidence>
<dbReference type="Pfam" id="PF00436">
    <property type="entry name" value="SSB"/>
    <property type="match status" value="1"/>
</dbReference>
<organism evidence="5 6">
    <name type="scientific">Micractinium conductrix</name>
    <dbReference type="NCBI Taxonomy" id="554055"/>
    <lineage>
        <taxon>Eukaryota</taxon>
        <taxon>Viridiplantae</taxon>
        <taxon>Chlorophyta</taxon>
        <taxon>core chlorophytes</taxon>
        <taxon>Trebouxiophyceae</taxon>
        <taxon>Chlorellales</taxon>
        <taxon>Chlorellaceae</taxon>
        <taxon>Chlorella clade</taxon>
        <taxon>Micractinium</taxon>
    </lineage>
</organism>
<evidence type="ECO:0000256" key="3">
    <source>
        <dbReference type="SAM" id="MobiDB-lite"/>
    </source>
</evidence>
<dbReference type="InterPro" id="IPR029491">
    <property type="entry name" value="Helicase_HTH"/>
</dbReference>
<dbReference type="PROSITE" id="PS50935">
    <property type="entry name" value="SSB"/>
    <property type="match status" value="1"/>
</dbReference>
<evidence type="ECO:0000256" key="1">
    <source>
        <dbReference type="ARBA" id="ARBA00023125"/>
    </source>
</evidence>
<keyword evidence="6" id="KW-1185">Reference proteome</keyword>
<keyword evidence="1 2" id="KW-0238">DNA-binding</keyword>
<gene>
    <name evidence="5" type="ORF">C2E20_3981</name>
</gene>
<evidence type="ECO:0000313" key="6">
    <source>
        <dbReference type="Proteomes" id="UP000239649"/>
    </source>
</evidence>
<dbReference type="AlphaFoldDB" id="A0A2P6VFN3"/>
<reference evidence="5 6" key="1">
    <citation type="journal article" date="2018" name="Plant J.">
        <title>Genome sequences of Chlorella sorokiniana UTEX 1602 and Micractinium conductrix SAG 241.80: implications to maltose excretion by a green alga.</title>
        <authorList>
            <person name="Arriola M.B."/>
            <person name="Velmurugan N."/>
            <person name="Zhang Y."/>
            <person name="Plunkett M.H."/>
            <person name="Hondzo H."/>
            <person name="Barney B.M."/>
        </authorList>
    </citation>
    <scope>NUCLEOTIDE SEQUENCE [LARGE SCALE GENOMIC DNA]</scope>
    <source>
        <strain evidence="5 6">SAG 241.80</strain>
    </source>
</reference>
<evidence type="ECO:0000256" key="2">
    <source>
        <dbReference type="PROSITE-ProRule" id="PRU00252"/>
    </source>
</evidence>
<accession>A0A2P6VFN3</accession>
<dbReference type="Proteomes" id="UP000239649">
    <property type="component" value="Unassembled WGS sequence"/>
</dbReference>
<feature type="region of interest" description="Disordered" evidence="3">
    <location>
        <begin position="188"/>
        <end position="217"/>
    </location>
</feature>
<evidence type="ECO:0000313" key="5">
    <source>
        <dbReference type="EMBL" id="PSC72900.1"/>
    </source>
</evidence>
<comment type="caution">
    <text evidence="5">The sequence shown here is derived from an EMBL/GenBank/DDBJ whole genome shotgun (WGS) entry which is preliminary data.</text>
</comment>
<dbReference type="InterPro" id="IPR000424">
    <property type="entry name" value="Primosome_PriB/ssb"/>
</dbReference>
<name>A0A2P6VFN3_9CHLO</name>
<feature type="domain" description="Helicase Helix-turn-helix" evidence="4">
    <location>
        <begin position="219"/>
        <end position="267"/>
    </location>
</feature>
<dbReference type="OrthoDB" id="513811at2759"/>
<feature type="compositionally biased region" description="Low complexity" evidence="3">
    <location>
        <begin position="188"/>
        <end position="210"/>
    </location>
</feature>
<dbReference type="SUPFAM" id="SSF50249">
    <property type="entry name" value="Nucleic acid-binding proteins"/>
    <property type="match status" value="1"/>
</dbReference>
<proteinExistence type="predicted"/>
<dbReference type="Pfam" id="PF14493">
    <property type="entry name" value="HTH_40"/>
    <property type="match status" value="1"/>
</dbReference>
<dbReference type="GO" id="GO:0003697">
    <property type="term" value="F:single-stranded DNA binding"/>
    <property type="evidence" value="ECO:0007669"/>
    <property type="project" value="InterPro"/>
</dbReference>
<sequence>MAPNLLRRPTTPCLARPARLHIAAPAATAAAELSAATEQGLPQVDPPPTVSYTQDSVNSVVVTGTVLTQPQLRHLPASQVAASVRLGLRPRLHRPGLPPPPLGAATVNAYGALALQLAQHVHKGSRLQVHGCLREDTWADKVTGEPRWMVKIVAESLALLAPHEGTAEQAAPEEHAVAAEQYAAAHEQAARQAAPAAAGKAAAGKAAPKGPSKPQFTASAQTTLAMYEREGLSLEAIAARRGLKLSSVITHLAAAGEAGALSSWQRLAGDVQLGPPGGAALSPADVADAIFAVQQRQQQGGDAPLAALPIKAIRGALEGSVPAKVAALLAAPEGEPRLYGAIRLVTAMLDHGVSFTLVHEPPPPLGAGPPF</sequence>